<dbReference type="PANTHER" id="PTHR13234">
    <property type="entry name" value="GAMMA-INTERFERON INDUCIBLE LYSOSOMAL THIOL REDUCTASE GILT"/>
    <property type="match status" value="1"/>
</dbReference>
<dbReference type="GO" id="GO:0016671">
    <property type="term" value="F:oxidoreductase activity, acting on a sulfur group of donors, disulfide as acceptor"/>
    <property type="evidence" value="ECO:0007669"/>
    <property type="project" value="InterPro"/>
</dbReference>
<evidence type="ECO:0000256" key="2">
    <source>
        <dbReference type="ARBA" id="ARBA00023180"/>
    </source>
</evidence>
<keyword evidence="4" id="KW-1185">Reference proteome</keyword>
<accession>A0A9P0KFY4</accession>
<proteinExistence type="inferred from homology"/>
<dbReference type="OrthoDB" id="958254at2759"/>
<evidence type="ECO:0000313" key="4">
    <source>
        <dbReference type="Proteomes" id="UP001152888"/>
    </source>
</evidence>
<keyword evidence="2" id="KW-0325">Glycoprotein</keyword>
<gene>
    <name evidence="3" type="ORF">ACAOBT_LOCUS8680</name>
</gene>
<comment type="caution">
    <text evidence="3">The sequence shown here is derived from an EMBL/GenBank/DDBJ whole genome shotgun (WGS) entry which is preliminary data.</text>
</comment>
<sequence>MYEPYLPEPDNAIERVRVEVYYEALCPDSKYFIIYQLLTVFEEFQNHIILDLIPYGKAETLVVDGKLQFHCQHGETECYANKIHACVIDHVNNPVKQLKYIACMIKDNMIPDVAGEKCGQEQGIDFKPISQCAKGDKGSIMTETTDLSTSASSMMETSPIYVSAVYHLISHKLPLT</sequence>
<dbReference type="InterPro" id="IPR004911">
    <property type="entry name" value="Interferon-induced_GILT"/>
</dbReference>
<evidence type="ECO:0000313" key="3">
    <source>
        <dbReference type="EMBL" id="CAH1970012.1"/>
    </source>
</evidence>
<name>A0A9P0KFY4_ACAOB</name>
<comment type="similarity">
    <text evidence="1">Belongs to the GILT family.</text>
</comment>
<evidence type="ECO:0008006" key="5">
    <source>
        <dbReference type="Google" id="ProtNLM"/>
    </source>
</evidence>
<dbReference type="EMBL" id="CAKOFQ010006768">
    <property type="protein sequence ID" value="CAH1970012.1"/>
    <property type="molecule type" value="Genomic_DNA"/>
</dbReference>
<protein>
    <recommendedName>
        <fullName evidence="5">Gamma-interferon-inducible lysosomal thiol reductase</fullName>
    </recommendedName>
</protein>
<reference evidence="3" key="1">
    <citation type="submission" date="2022-03" db="EMBL/GenBank/DDBJ databases">
        <authorList>
            <person name="Sayadi A."/>
        </authorList>
    </citation>
    <scope>NUCLEOTIDE SEQUENCE</scope>
</reference>
<evidence type="ECO:0000256" key="1">
    <source>
        <dbReference type="ARBA" id="ARBA00005679"/>
    </source>
</evidence>
<dbReference type="Proteomes" id="UP001152888">
    <property type="component" value="Unassembled WGS sequence"/>
</dbReference>
<dbReference type="PANTHER" id="PTHR13234:SF71">
    <property type="entry name" value="GAMMA-INTERFERON-INDUCIBLE LYSOSOMAL THIOL REDUCTASE-LIKE PROTEIN"/>
    <property type="match status" value="1"/>
</dbReference>
<dbReference type="AlphaFoldDB" id="A0A9P0KFY4"/>
<organism evidence="3 4">
    <name type="scientific">Acanthoscelides obtectus</name>
    <name type="common">Bean weevil</name>
    <name type="synonym">Bruchus obtectus</name>
    <dbReference type="NCBI Taxonomy" id="200917"/>
    <lineage>
        <taxon>Eukaryota</taxon>
        <taxon>Metazoa</taxon>
        <taxon>Ecdysozoa</taxon>
        <taxon>Arthropoda</taxon>
        <taxon>Hexapoda</taxon>
        <taxon>Insecta</taxon>
        <taxon>Pterygota</taxon>
        <taxon>Neoptera</taxon>
        <taxon>Endopterygota</taxon>
        <taxon>Coleoptera</taxon>
        <taxon>Polyphaga</taxon>
        <taxon>Cucujiformia</taxon>
        <taxon>Chrysomeloidea</taxon>
        <taxon>Chrysomelidae</taxon>
        <taxon>Bruchinae</taxon>
        <taxon>Bruchini</taxon>
        <taxon>Acanthoscelides</taxon>
    </lineage>
</organism>
<dbReference type="Pfam" id="PF03227">
    <property type="entry name" value="GILT"/>
    <property type="match status" value="1"/>
</dbReference>